<feature type="region of interest" description="Disordered" evidence="1">
    <location>
        <begin position="1"/>
        <end position="58"/>
    </location>
</feature>
<reference evidence="2" key="1">
    <citation type="journal article" date="2022" name="bioRxiv">
        <title>Sequencing and chromosome-scale assembly of the giantPleurodeles waltlgenome.</title>
        <authorList>
            <person name="Brown T."/>
            <person name="Elewa A."/>
            <person name="Iarovenko S."/>
            <person name="Subramanian E."/>
            <person name="Araus A.J."/>
            <person name="Petzold A."/>
            <person name="Susuki M."/>
            <person name="Suzuki K.-i.T."/>
            <person name="Hayashi T."/>
            <person name="Toyoda A."/>
            <person name="Oliveira C."/>
            <person name="Osipova E."/>
            <person name="Leigh N.D."/>
            <person name="Simon A."/>
            <person name="Yun M.H."/>
        </authorList>
    </citation>
    <scope>NUCLEOTIDE SEQUENCE</scope>
    <source>
        <strain evidence="2">20211129_DDA</strain>
        <tissue evidence="2">Liver</tissue>
    </source>
</reference>
<evidence type="ECO:0000313" key="3">
    <source>
        <dbReference type="Proteomes" id="UP001066276"/>
    </source>
</evidence>
<keyword evidence="3" id="KW-1185">Reference proteome</keyword>
<evidence type="ECO:0000256" key="1">
    <source>
        <dbReference type="SAM" id="MobiDB-lite"/>
    </source>
</evidence>
<sequence length="142" mass="16112">MDPDSRSAWTDRLEAEEVVEDRGGPRASEERYPRNPDFGGDMNVVVDGETGAGATSERGSLQSFMEAMAVVDLWRPQYPQQRQYTFYSAPHNRFSWLDYIFTHHEGVGRFREATPQAREISSHSPVSILLKAPVKEFVPPPK</sequence>
<dbReference type="Proteomes" id="UP001066276">
    <property type="component" value="Chromosome 2_2"/>
</dbReference>
<gene>
    <name evidence="2" type="ORF">NDU88_002693</name>
</gene>
<evidence type="ECO:0000313" key="2">
    <source>
        <dbReference type="EMBL" id="KAJ1193395.1"/>
    </source>
</evidence>
<dbReference type="InterPro" id="IPR036691">
    <property type="entry name" value="Endo/exonu/phosph_ase_sf"/>
</dbReference>
<evidence type="ECO:0008006" key="4">
    <source>
        <dbReference type="Google" id="ProtNLM"/>
    </source>
</evidence>
<dbReference type="SUPFAM" id="SSF56219">
    <property type="entry name" value="DNase I-like"/>
    <property type="match status" value="1"/>
</dbReference>
<dbReference type="AlphaFoldDB" id="A0AAV7UZ84"/>
<dbReference type="Gene3D" id="3.60.10.10">
    <property type="entry name" value="Endonuclease/exonuclease/phosphatase"/>
    <property type="match status" value="1"/>
</dbReference>
<comment type="caution">
    <text evidence="2">The sequence shown here is derived from an EMBL/GenBank/DDBJ whole genome shotgun (WGS) entry which is preliminary data.</text>
</comment>
<protein>
    <recommendedName>
        <fullName evidence="4">Endonuclease/exonuclease/phosphatase domain-containing protein</fullName>
    </recommendedName>
</protein>
<dbReference type="EMBL" id="JANPWB010000004">
    <property type="protein sequence ID" value="KAJ1193395.1"/>
    <property type="molecule type" value="Genomic_DNA"/>
</dbReference>
<proteinExistence type="predicted"/>
<name>A0AAV7UZ84_PLEWA</name>
<accession>A0AAV7UZ84</accession>
<feature type="compositionally biased region" description="Basic and acidic residues" evidence="1">
    <location>
        <begin position="9"/>
        <end position="34"/>
    </location>
</feature>
<organism evidence="2 3">
    <name type="scientific">Pleurodeles waltl</name>
    <name type="common">Iberian ribbed newt</name>
    <dbReference type="NCBI Taxonomy" id="8319"/>
    <lineage>
        <taxon>Eukaryota</taxon>
        <taxon>Metazoa</taxon>
        <taxon>Chordata</taxon>
        <taxon>Craniata</taxon>
        <taxon>Vertebrata</taxon>
        <taxon>Euteleostomi</taxon>
        <taxon>Amphibia</taxon>
        <taxon>Batrachia</taxon>
        <taxon>Caudata</taxon>
        <taxon>Salamandroidea</taxon>
        <taxon>Salamandridae</taxon>
        <taxon>Pleurodelinae</taxon>
        <taxon>Pleurodeles</taxon>
    </lineage>
</organism>